<dbReference type="InterPro" id="IPR012337">
    <property type="entry name" value="RNaseH-like_sf"/>
</dbReference>
<dbReference type="Proteomes" id="UP001295423">
    <property type="component" value="Unassembled WGS sequence"/>
</dbReference>
<accession>A0AAD2G4G7</accession>
<dbReference type="SUPFAM" id="SSF53098">
    <property type="entry name" value="Ribonuclease H-like"/>
    <property type="match status" value="1"/>
</dbReference>
<organism evidence="1 2">
    <name type="scientific">Cylindrotheca closterium</name>
    <dbReference type="NCBI Taxonomy" id="2856"/>
    <lineage>
        <taxon>Eukaryota</taxon>
        <taxon>Sar</taxon>
        <taxon>Stramenopiles</taxon>
        <taxon>Ochrophyta</taxon>
        <taxon>Bacillariophyta</taxon>
        <taxon>Bacillariophyceae</taxon>
        <taxon>Bacillariophycidae</taxon>
        <taxon>Bacillariales</taxon>
        <taxon>Bacillariaceae</taxon>
        <taxon>Cylindrotheca</taxon>
    </lineage>
</organism>
<dbReference type="PANTHER" id="PTHR40866">
    <property type="entry name" value="BED-TYPE DOMAIN-CONTAINING PROTEIN"/>
    <property type="match status" value="1"/>
</dbReference>
<name>A0AAD2G4G7_9STRA</name>
<dbReference type="PANTHER" id="PTHR40866:SF1">
    <property type="entry name" value="BED-TYPE DOMAIN-CONTAINING PROTEIN"/>
    <property type="match status" value="1"/>
</dbReference>
<comment type="caution">
    <text evidence="1">The sequence shown here is derived from an EMBL/GenBank/DDBJ whole genome shotgun (WGS) entry which is preliminary data.</text>
</comment>
<proteinExistence type="predicted"/>
<gene>
    <name evidence="1" type="ORF">CYCCA115_LOCUS19737</name>
</gene>
<protein>
    <submittedName>
        <fullName evidence="1">Uncharacterized protein</fullName>
    </submittedName>
</protein>
<sequence length="304" mass="34605">MTKLKGSNKNMGVLRKDTHYKPQLRNQTRWTGVFTMMDNFLRMRNPMILALTNKDTDFPMDQSEDFEAKARNIRKMLFNINEVTKLLQTSKQPLNWSRRYLDSLINQANSLREEPQSEWYGNQFGEDYIGPHSMKIPTESKHFISGVIKIQRGHVTEMTEAEKSACKKMKTAPAAAGADADDKEEDFLSQLKRLKELERSSSAAAGRKRSHIQISTAGNQADEYVNANFVLGSAAEVERQWSIAGNLLDPGRAKMSPQLFEAIMMLKYNERFWLNNTSFVGEAMDLASSARKAKRAQKILQSAQ</sequence>
<dbReference type="AlphaFoldDB" id="A0AAD2G4G7"/>
<evidence type="ECO:0000313" key="2">
    <source>
        <dbReference type="Proteomes" id="UP001295423"/>
    </source>
</evidence>
<dbReference type="EMBL" id="CAKOGP040002111">
    <property type="protein sequence ID" value="CAJ1962544.1"/>
    <property type="molecule type" value="Genomic_DNA"/>
</dbReference>
<reference evidence="1" key="1">
    <citation type="submission" date="2023-08" db="EMBL/GenBank/DDBJ databases">
        <authorList>
            <person name="Audoor S."/>
            <person name="Bilcke G."/>
        </authorList>
    </citation>
    <scope>NUCLEOTIDE SEQUENCE</scope>
</reference>
<feature type="non-terminal residue" evidence="1">
    <location>
        <position position="304"/>
    </location>
</feature>
<keyword evidence="2" id="KW-1185">Reference proteome</keyword>
<evidence type="ECO:0000313" key="1">
    <source>
        <dbReference type="EMBL" id="CAJ1962544.1"/>
    </source>
</evidence>